<dbReference type="PANTHER" id="PTHR21580:SF28">
    <property type="entry name" value="BOREALIN N-TERMINAL DOMAIN-CONTAINING PROTEIN-RELATED"/>
    <property type="match status" value="1"/>
</dbReference>
<protein>
    <submittedName>
        <fullName evidence="1">Uncharacterized protein</fullName>
    </submittedName>
</protein>
<keyword evidence="2" id="KW-1185">Reference proteome</keyword>
<organism evidence="1 2">
    <name type="scientific">Blepharisma stoltei</name>
    <dbReference type="NCBI Taxonomy" id="1481888"/>
    <lineage>
        <taxon>Eukaryota</taxon>
        <taxon>Sar</taxon>
        <taxon>Alveolata</taxon>
        <taxon>Ciliophora</taxon>
        <taxon>Postciliodesmatophora</taxon>
        <taxon>Heterotrichea</taxon>
        <taxon>Heterotrichida</taxon>
        <taxon>Blepharismidae</taxon>
        <taxon>Blepharisma</taxon>
    </lineage>
</organism>
<reference evidence="1" key="1">
    <citation type="submission" date="2021-09" db="EMBL/GenBank/DDBJ databases">
        <authorList>
            <consortium name="AG Swart"/>
            <person name="Singh M."/>
            <person name="Singh A."/>
            <person name="Seah K."/>
            <person name="Emmerich C."/>
        </authorList>
    </citation>
    <scope>NUCLEOTIDE SEQUENCE</scope>
    <source>
        <strain evidence="1">ATCC30299</strain>
    </source>
</reference>
<dbReference type="InterPro" id="IPR051291">
    <property type="entry name" value="CIMAP"/>
</dbReference>
<dbReference type="Proteomes" id="UP001162131">
    <property type="component" value="Unassembled WGS sequence"/>
</dbReference>
<sequence length="228" mass="25685">MKNSKITLSHARASTLPSSEICPPVFTTMGKDTSHWSFCKADRFSKDRHTKYPSYFILPSTLEKRSTSFGYGKRWEPFNPKGRDSPSPDTYSINTSFNLLEKKGYSMKGKVDSSKFKISNDPGPGAYDPYNFSPIGADGPKFSFRPKIIRKIKNFTPDPGAYSPSFKLKEKGNYSNIGFGKEKRNKNLSFQRIESPGPGAYDIPGTFNKSLYDLSSRSRIISRPVTRN</sequence>
<proteinExistence type="predicted"/>
<comment type="caution">
    <text evidence="1">The sequence shown here is derived from an EMBL/GenBank/DDBJ whole genome shotgun (WGS) entry which is preliminary data.</text>
</comment>
<evidence type="ECO:0000313" key="2">
    <source>
        <dbReference type="Proteomes" id="UP001162131"/>
    </source>
</evidence>
<dbReference type="PANTHER" id="PTHR21580">
    <property type="entry name" value="SHIPPO-1-RELATED"/>
    <property type="match status" value="1"/>
</dbReference>
<name>A0AAU9INA4_9CILI</name>
<accession>A0AAU9INA4</accession>
<dbReference type="AlphaFoldDB" id="A0AAU9INA4"/>
<dbReference type="EMBL" id="CAJZBQ010000013">
    <property type="protein sequence ID" value="CAG9315241.1"/>
    <property type="molecule type" value="Genomic_DNA"/>
</dbReference>
<dbReference type="InterPro" id="IPR010736">
    <property type="entry name" value="SHIPPO-rpt"/>
</dbReference>
<evidence type="ECO:0000313" key="1">
    <source>
        <dbReference type="EMBL" id="CAG9315241.1"/>
    </source>
</evidence>
<dbReference type="Pfam" id="PF07004">
    <property type="entry name" value="SHIPPO-rpt"/>
    <property type="match status" value="2"/>
</dbReference>
<gene>
    <name evidence="1" type="ORF">BSTOLATCC_MIC13015</name>
</gene>